<evidence type="ECO:0000313" key="2">
    <source>
        <dbReference type="Proteomes" id="UP000075881"/>
    </source>
</evidence>
<dbReference type="EnsemblMetazoa" id="ACHR002872-RA">
    <property type="protein sequence ID" value="ACHR002872-PA"/>
    <property type="gene ID" value="ACHR002872"/>
</dbReference>
<reference evidence="1" key="2">
    <citation type="submission" date="2020-05" db="UniProtKB">
        <authorList>
            <consortium name="EnsemblMetazoa"/>
        </authorList>
    </citation>
    <scope>IDENTIFICATION</scope>
    <source>
        <strain evidence="1">ACHKN1017</strain>
    </source>
</reference>
<organism evidence="1 2">
    <name type="scientific">Anopheles christyi</name>
    <dbReference type="NCBI Taxonomy" id="43041"/>
    <lineage>
        <taxon>Eukaryota</taxon>
        <taxon>Metazoa</taxon>
        <taxon>Ecdysozoa</taxon>
        <taxon>Arthropoda</taxon>
        <taxon>Hexapoda</taxon>
        <taxon>Insecta</taxon>
        <taxon>Pterygota</taxon>
        <taxon>Neoptera</taxon>
        <taxon>Endopterygota</taxon>
        <taxon>Diptera</taxon>
        <taxon>Nematocera</taxon>
        <taxon>Culicoidea</taxon>
        <taxon>Culicidae</taxon>
        <taxon>Anophelinae</taxon>
        <taxon>Anopheles</taxon>
    </lineage>
</organism>
<dbReference type="Proteomes" id="UP000075881">
    <property type="component" value="Unassembled WGS sequence"/>
</dbReference>
<keyword evidence="2" id="KW-1185">Reference proteome</keyword>
<evidence type="ECO:0000313" key="1">
    <source>
        <dbReference type="EnsemblMetazoa" id="ACHR002872-PA"/>
    </source>
</evidence>
<accession>A0A182JWJ0</accession>
<reference evidence="2" key="1">
    <citation type="submission" date="2013-03" db="EMBL/GenBank/DDBJ databases">
        <title>The Genome Sequence of Anopheles christyi ACHKN1017.</title>
        <authorList>
            <consortium name="The Broad Institute Genomics Platform"/>
            <person name="Neafsey D.E."/>
            <person name="Besansky N."/>
            <person name="Walker B."/>
            <person name="Young S.K."/>
            <person name="Zeng Q."/>
            <person name="Gargeya S."/>
            <person name="Fitzgerald M."/>
            <person name="Haas B."/>
            <person name="Abouelleil A."/>
            <person name="Allen A.W."/>
            <person name="Alvarado L."/>
            <person name="Arachchi H.M."/>
            <person name="Berlin A.M."/>
            <person name="Chapman S.B."/>
            <person name="Gainer-Dewar J."/>
            <person name="Goldberg J."/>
            <person name="Griggs A."/>
            <person name="Gujja S."/>
            <person name="Hansen M."/>
            <person name="Howarth C."/>
            <person name="Imamovic A."/>
            <person name="Ireland A."/>
            <person name="Larimer J."/>
            <person name="McCowan C."/>
            <person name="Murphy C."/>
            <person name="Pearson M."/>
            <person name="Poon T.W."/>
            <person name="Priest M."/>
            <person name="Roberts A."/>
            <person name="Saif S."/>
            <person name="Shea T."/>
            <person name="Sisk P."/>
            <person name="Sykes S."/>
            <person name="Wortman J."/>
            <person name="Nusbaum C."/>
            <person name="Birren B."/>
        </authorList>
    </citation>
    <scope>NUCLEOTIDE SEQUENCE [LARGE SCALE GENOMIC DNA]</scope>
    <source>
        <strain evidence="2">ACHKN1017</strain>
    </source>
</reference>
<dbReference type="STRING" id="43041.A0A182JWJ0"/>
<sequence>MPSREYWRRLHFLSGVEAESVDGMTPLVDEFIQHVACLVKLQEPVDTWDTPLSNMLLMKHDSKTILAWNKYSVQCKRDKYSELIEFLQDRNRILKSSKCCSGQGGRRTSFSCITEIEHKRCCSALVQFYCPTTCELSVTVYGISSVTYETAAIQRDIVKTTGLCWSCLSSSHSVKSCKSDYSCQSCHEHHHSFLHRSSQTKVTLAVISESLALKLLTPHTKVNFYIDDIAKVVQQVKGSITAN</sequence>
<dbReference type="AlphaFoldDB" id="A0A182JWJ0"/>
<dbReference type="VEuPathDB" id="VectorBase:ACHR002872"/>
<name>A0A182JWJ0_9DIPT</name>
<protein>
    <submittedName>
        <fullName evidence="1">Uncharacterized protein</fullName>
    </submittedName>
</protein>
<proteinExistence type="predicted"/>